<gene>
    <name evidence="1" type="ORF">FHS72_001260</name>
</gene>
<proteinExistence type="predicted"/>
<evidence type="ECO:0008006" key="3">
    <source>
        <dbReference type="Google" id="ProtNLM"/>
    </source>
</evidence>
<dbReference type="AlphaFoldDB" id="A0A7W9BJE0"/>
<dbReference type="Proteomes" id="UP000535415">
    <property type="component" value="Unassembled WGS sequence"/>
</dbReference>
<dbReference type="EMBL" id="JACIJM010000003">
    <property type="protein sequence ID" value="MBB5721648.1"/>
    <property type="molecule type" value="Genomic_DNA"/>
</dbReference>
<keyword evidence="2" id="KW-1185">Reference proteome</keyword>
<dbReference type="InterPro" id="IPR031321">
    <property type="entry name" value="UCP012641"/>
</dbReference>
<comment type="caution">
    <text evidence="1">The sequence shown here is derived from an EMBL/GenBank/DDBJ whole genome shotgun (WGS) entry which is preliminary data.</text>
</comment>
<dbReference type="Gene3D" id="3.40.390.70">
    <property type="match status" value="1"/>
</dbReference>
<organism evidence="1 2">
    <name type="scientific">Yoonia ponticola</name>
    <dbReference type="NCBI Taxonomy" id="1524255"/>
    <lineage>
        <taxon>Bacteria</taxon>
        <taxon>Pseudomonadati</taxon>
        <taxon>Pseudomonadota</taxon>
        <taxon>Alphaproteobacteria</taxon>
        <taxon>Rhodobacterales</taxon>
        <taxon>Paracoccaceae</taxon>
        <taxon>Yoonia</taxon>
    </lineage>
</organism>
<name>A0A7W9BJE0_9RHOB</name>
<evidence type="ECO:0000313" key="2">
    <source>
        <dbReference type="Proteomes" id="UP000535415"/>
    </source>
</evidence>
<dbReference type="RefSeq" id="WP_183527198.1">
    <property type="nucleotide sequence ID" value="NZ_JACIJM010000003.1"/>
</dbReference>
<accession>A0A7W9BJE0</accession>
<sequence length="318" mass="35906">MHIFQNPAGDGTIYFDNLLAPENIPVAYDPVAREFVAEALFCKNRELIGCNWVATGPDALCVSCAMTAMSPDASLPDAVENWGKTEEAKRWVLDNLRQWGWFTDTDTGARPIFHMLAEGVKPVVMGHHTGVVTINIDESDPVLRAERREDLGENYRTMIGHMRHEIAHMLWWRLSISTTFLTEFRALFGDEQADYGVALKKHYADGPPLDWQDSYLTPYASSHPHEDWAETTAHMLHLIDIADSFLATNLSAPHAPKGGWDPYKEPNGDKLTTFAAELTIKINHVNRSMGLADLYPFVLTDKSRKKLSFVHRWLFQGP</sequence>
<protein>
    <recommendedName>
        <fullName evidence="3">Zinc-binding metallo-peptidase</fullName>
    </recommendedName>
</protein>
<evidence type="ECO:0000313" key="1">
    <source>
        <dbReference type="EMBL" id="MBB5721648.1"/>
    </source>
</evidence>
<reference evidence="1 2" key="1">
    <citation type="submission" date="2020-08" db="EMBL/GenBank/DDBJ databases">
        <title>Genomic Encyclopedia of Type Strains, Phase IV (KMG-IV): sequencing the most valuable type-strain genomes for metagenomic binning, comparative biology and taxonomic classification.</title>
        <authorList>
            <person name="Goeker M."/>
        </authorList>
    </citation>
    <scope>NUCLEOTIDE SEQUENCE [LARGE SCALE GENOMIC DNA]</scope>
    <source>
        <strain evidence="1 2">DSM 101064</strain>
    </source>
</reference>
<dbReference type="Pfam" id="PF15887">
    <property type="entry name" value="Peptidase_Mx"/>
    <property type="match status" value="1"/>
</dbReference>